<evidence type="ECO:0000256" key="4">
    <source>
        <dbReference type="ARBA" id="ARBA00022989"/>
    </source>
</evidence>
<feature type="domain" description="Major facilitator superfamily associated" evidence="7">
    <location>
        <begin position="12"/>
        <end position="394"/>
    </location>
</feature>
<dbReference type="InterPro" id="IPR051717">
    <property type="entry name" value="MFS_MFSD6"/>
</dbReference>
<feature type="transmembrane region" description="Helical" evidence="6">
    <location>
        <begin position="154"/>
        <end position="174"/>
    </location>
</feature>
<dbReference type="InterPro" id="IPR036259">
    <property type="entry name" value="MFS_trans_sf"/>
</dbReference>
<gene>
    <name evidence="8" type="ORF">CINCED_3A016991</name>
</gene>
<dbReference type="PANTHER" id="PTHR16172:SF30">
    <property type="entry name" value="SUGAR BABY, ISOFORM C"/>
    <property type="match status" value="1"/>
</dbReference>
<evidence type="ECO:0000256" key="6">
    <source>
        <dbReference type="SAM" id="Phobius"/>
    </source>
</evidence>
<accession>A0A5E4MYL3</accession>
<dbReference type="InterPro" id="IPR024989">
    <property type="entry name" value="MFS_assoc_dom"/>
</dbReference>
<keyword evidence="3 6" id="KW-0812">Transmembrane</keyword>
<protein>
    <submittedName>
        <fullName evidence="8">Major facilitator superfamily domain,Major facilitator superfamily associated domain</fullName>
    </submittedName>
</protein>
<reference evidence="8 9" key="1">
    <citation type="submission" date="2019-08" db="EMBL/GenBank/DDBJ databases">
        <authorList>
            <person name="Alioto T."/>
            <person name="Alioto T."/>
            <person name="Gomez Garrido J."/>
        </authorList>
    </citation>
    <scope>NUCLEOTIDE SEQUENCE [LARGE SCALE GENOMIC DNA]</scope>
</reference>
<feature type="transmembrane region" description="Helical" evidence="6">
    <location>
        <begin position="186"/>
        <end position="207"/>
    </location>
</feature>
<keyword evidence="4 6" id="KW-1133">Transmembrane helix</keyword>
<dbReference type="OrthoDB" id="10029266at2759"/>
<evidence type="ECO:0000256" key="3">
    <source>
        <dbReference type="ARBA" id="ARBA00022692"/>
    </source>
</evidence>
<evidence type="ECO:0000256" key="5">
    <source>
        <dbReference type="ARBA" id="ARBA00023136"/>
    </source>
</evidence>
<feature type="transmembrane region" description="Helical" evidence="6">
    <location>
        <begin position="228"/>
        <end position="251"/>
    </location>
</feature>
<dbReference type="SUPFAM" id="SSF103473">
    <property type="entry name" value="MFS general substrate transporter"/>
    <property type="match status" value="1"/>
</dbReference>
<evidence type="ECO:0000313" key="9">
    <source>
        <dbReference type="Proteomes" id="UP000325440"/>
    </source>
</evidence>
<evidence type="ECO:0000256" key="1">
    <source>
        <dbReference type="ARBA" id="ARBA00004141"/>
    </source>
</evidence>
<dbReference type="Pfam" id="PF12832">
    <property type="entry name" value="MFS_1_like"/>
    <property type="match status" value="1"/>
</dbReference>
<feature type="transmembrane region" description="Helical" evidence="6">
    <location>
        <begin position="396"/>
        <end position="415"/>
    </location>
</feature>
<feature type="transmembrane region" description="Helical" evidence="6">
    <location>
        <begin position="364"/>
        <end position="384"/>
    </location>
</feature>
<keyword evidence="5 6" id="KW-0472">Membrane</keyword>
<dbReference type="AlphaFoldDB" id="A0A5E4MYL3"/>
<proteinExistence type="inferred from homology"/>
<dbReference type="EMBL" id="CABPRJ010001433">
    <property type="protein sequence ID" value="VVC36484.1"/>
    <property type="molecule type" value="Genomic_DNA"/>
</dbReference>
<feature type="transmembrane region" description="Helical" evidence="6">
    <location>
        <begin position="44"/>
        <end position="64"/>
    </location>
</feature>
<feature type="transmembrane region" description="Helical" evidence="6">
    <location>
        <begin position="271"/>
        <end position="290"/>
    </location>
</feature>
<evidence type="ECO:0000313" key="8">
    <source>
        <dbReference type="EMBL" id="VVC36484.1"/>
    </source>
</evidence>
<sequence length="420" mass="48082">MMFNCEVNKKLLLMKICFFLYDFGIAPINPFLQTIARQRGIPVLYIGVIFTILPILNVIVRPITGYLTDRYRCRKRVLLCVSLINALFTPLIHFTPRFDQNGETEDILKYWQFWMFWGTVTVRMMLWMIGDVLQDTICFEILGEDKKNYGRNRVWGAIGWGISTFLVGGCVDWYSMGKKEKDYLPAYFIAMASLLCHFTLAFQLNSNQTTSPKIMFKDIKMILSNVKVCSYLVWAIFAGIFTAYIWFYLFLYIDDLAKIYHQERLPWIKTIQGFAVTIECCISEIPIYFLSGYILKYTGHMTAFSISFAMFSLRFFLYSIIEDPLWVLPVEMTNGLSFAMAFIAGVSYAAEVAPAGSEGTLQGLFGMAFHGIGISFGSFSAGYSFEKVGSKNAFGLLSYVAFFTCLVQISINKLINMRKK</sequence>
<feature type="transmembrane region" description="Helical" evidence="6">
    <location>
        <begin position="76"/>
        <end position="94"/>
    </location>
</feature>
<dbReference type="GO" id="GO:0016020">
    <property type="term" value="C:membrane"/>
    <property type="evidence" value="ECO:0007669"/>
    <property type="project" value="UniProtKB-SubCell"/>
</dbReference>
<dbReference type="PANTHER" id="PTHR16172">
    <property type="entry name" value="MAJOR FACILITATOR SUPERFAMILY DOMAIN-CONTAINING PROTEIN 6-LIKE"/>
    <property type="match status" value="1"/>
</dbReference>
<dbReference type="Proteomes" id="UP000325440">
    <property type="component" value="Unassembled WGS sequence"/>
</dbReference>
<organism evidence="8 9">
    <name type="scientific">Cinara cedri</name>
    <dbReference type="NCBI Taxonomy" id="506608"/>
    <lineage>
        <taxon>Eukaryota</taxon>
        <taxon>Metazoa</taxon>
        <taxon>Ecdysozoa</taxon>
        <taxon>Arthropoda</taxon>
        <taxon>Hexapoda</taxon>
        <taxon>Insecta</taxon>
        <taxon>Pterygota</taxon>
        <taxon>Neoptera</taxon>
        <taxon>Paraneoptera</taxon>
        <taxon>Hemiptera</taxon>
        <taxon>Sternorrhyncha</taxon>
        <taxon>Aphidomorpha</taxon>
        <taxon>Aphidoidea</taxon>
        <taxon>Aphididae</taxon>
        <taxon>Lachninae</taxon>
        <taxon>Cinara</taxon>
    </lineage>
</organism>
<comment type="similarity">
    <text evidence="2">Belongs to the major facilitator superfamily. MFSD6 family.</text>
</comment>
<keyword evidence="9" id="KW-1185">Reference proteome</keyword>
<feature type="transmembrane region" description="Helical" evidence="6">
    <location>
        <begin position="333"/>
        <end position="352"/>
    </location>
</feature>
<feature type="transmembrane region" description="Helical" evidence="6">
    <location>
        <begin position="12"/>
        <end position="32"/>
    </location>
</feature>
<dbReference type="Gene3D" id="1.20.1250.20">
    <property type="entry name" value="MFS general substrate transporter like domains"/>
    <property type="match status" value="2"/>
</dbReference>
<evidence type="ECO:0000259" key="7">
    <source>
        <dbReference type="Pfam" id="PF12832"/>
    </source>
</evidence>
<evidence type="ECO:0000256" key="2">
    <source>
        <dbReference type="ARBA" id="ARBA00005241"/>
    </source>
</evidence>
<comment type="subcellular location">
    <subcellularLocation>
        <location evidence="1">Membrane</location>
        <topology evidence="1">Multi-pass membrane protein</topology>
    </subcellularLocation>
</comment>
<name>A0A5E4MYL3_9HEMI</name>
<feature type="transmembrane region" description="Helical" evidence="6">
    <location>
        <begin position="302"/>
        <end position="321"/>
    </location>
</feature>
<feature type="transmembrane region" description="Helical" evidence="6">
    <location>
        <begin position="114"/>
        <end position="133"/>
    </location>
</feature>